<evidence type="ECO:0000313" key="2">
    <source>
        <dbReference type="Proteomes" id="UP001629214"/>
    </source>
</evidence>
<accession>A0ABW8Z424</accession>
<gene>
    <name evidence="1" type="ORF">PQR63_05300</name>
</gene>
<dbReference type="Proteomes" id="UP001629214">
    <property type="component" value="Unassembled WGS sequence"/>
</dbReference>
<protein>
    <submittedName>
        <fullName evidence="1">Uncharacterized protein</fullName>
    </submittedName>
</protein>
<dbReference type="EMBL" id="JAQQFR010000003">
    <property type="protein sequence ID" value="MFL9877782.1"/>
    <property type="molecule type" value="Genomic_DNA"/>
</dbReference>
<evidence type="ECO:0000313" key="1">
    <source>
        <dbReference type="EMBL" id="MFL9877782.1"/>
    </source>
</evidence>
<proteinExistence type="predicted"/>
<sequence length="134" mass="15515">MYPMVWRRRSSLVNKLFFPETLPAFSPAPTPVKTPSWLMPASPRQASLQMSLPKQRERMMHITVEREDVTHLRQVVMQSCGHCVCFMRMSPLDHARRMQLCLCIQAEAIPMVMDAVMWALPQAEFSLRQAKTKV</sequence>
<name>A0ABW8Z424_9BURK</name>
<keyword evidence="2" id="KW-1185">Reference proteome</keyword>
<comment type="caution">
    <text evidence="1">The sequence shown here is derived from an EMBL/GenBank/DDBJ whole genome shotgun (WGS) entry which is preliminary data.</text>
</comment>
<dbReference type="RefSeq" id="WP_408166276.1">
    <property type="nucleotide sequence ID" value="NZ_JAQQFR010000003.1"/>
</dbReference>
<organism evidence="1 2">
    <name type="scientific">Herbaspirillum rhizosphaerae</name>
    <dbReference type="NCBI Taxonomy" id="346179"/>
    <lineage>
        <taxon>Bacteria</taxon>
        <taxon>Pseudomonadati</taxon>
        <taxon>Pseudomonadota</taxon>
        <taxon>Betaproteobacteria</taxon>
        <taxon>Burkholderiales</taxon>
        <taxon>Oxalobacteraceae</taxon>
        <taxon>Herbaspirillum</taxon>
    </lineage>
</organism>
<reference evidence="1 2" key="1">
    <citation type="journal article" date="2024" name="Chem. Sci.">
        <title>Discovery of megapolipeptins by genome mining of a Burkholderiales bacteria collection.</title>
        <authorList>
            <person name="Paulo B.S."/>
            <person name="Recchia M.J.J."/>
            <person name="Lee S."/>
            <person name="Fergusson C.H."/>
            <person name="Romanowski S.B."/>
            <person name="Hernandez A."/>
            <person name="Krull N."/>
            <person name="Liu D.Y."/>
            <person name="Cavanagh H."/>
            <person name="Bos A."/>
            <person name="Gray C.A."/>
            <person name="Murphy B.T."/>
            <person name="Linington R.G."/>
            <person name="Eustaquio A.S."/>
        </authorList>
    </citation>
    <scope>NUCLEOTIDE SEQUENCE [LARGE SCALE GENOMIC DNA]</scope>
    <source>
        <strain evidence="1 2">RL21-008-BIB-B</strain>
    </source>
</reference>